<evidence type="ECO:0000256" key="2">
    <source>
        <dbReference type="ARBA" id="ARBA00023125"/>
    </source>
</evidence>
<dbReference type="InterPro" id="IPR036390">
    <property type="entry name" value="WH_DNA-bd_sf"/>
</dbReference>
<dbReference type="InterPro" id="IPR050707">
    <property type="entry name" value="HTH_MetabolicPath_Reg"/>
</dbReference>
<dbReference type="InterPro" id="IPR005471">
    <property type="entry name" value="Tscrpt_reg_IclR_N"/>
</dbReference>
<evidence type="ECO:0000259" key="5">
    <source>
        <dbReference type="PROSITE" id="PS51078"/>
    </source>
</evidence>
<dbReference type="Gene3D" id="3.30.450.40">
    <property type="match status" value="1"/>
</dbReference>
<proteinExistence type="predicted"/>
<dbReference type="FunFam" id="1.10.10.10:FF:000056">
    <property type="entry name" value="IclR family transcriptional regulator"/>
    <property type="match status" value="1"/>
</dbReference>
<dbReference type="PANTHER" id="PTHR30136">
    <property type="entry name" value="HELIX-TURN-HELIX TRANSCRIPTIONAL REGULATOR, ICLR FAMILY"/>
    <property type="match status" value="1"/>
</dbReference>
<feature type="domain" description="HTH iclR-type" evidence="4">
    <location>
        <begin position="37"/>
        <end position="98"/>
    </location>
</feature>
<evidence type="ECO:0000256" key="3">
    <source>
        <dbReference type="ARBA" id="ARBA00023163"/>
    </source>
</evidence>
<dbReference type="PROSITE" id="PS51078">
    <property type="entry name" value="ICLR_ED"/>
    <property type="match status" value="1"/>
</dbReference>
<dbReference type="EMBL" id="CCRK01000002">
    <property type="protein sequence ID" value="CDZ46213.1"/>
    <property type="molecule type" value="Genomic_DNA"/>
</dbReference>
<evidence type="ECO:0000256" key="1">
    <source>
        <dbReference type="ARBA" id="ARBA00023015"/>
    </source>
</evidence>
<evidence type="ECO:0000313" key="6">
    <source>
        <dbReference type="EMBL" id="CDZ46213.1"/>
    </source>
</evidence>
<dbReference type="GO" id="GO:0045892">
    <property type="term" value="P:negative regulation of DNA-templated transcription"/>
    <property type="evidence" value="ECO:0007669"/>
    <property type="project" value="TreeGrafter"/>
</dbReference>
<dbReference type="Pfam" id="PF01614">
    <property type="entry name" value="IclR_C"/>
    <property type="match status" value="1"/>
</dbReference>
<dbReference type="AlphaFoldDB" id="A0A0T7GFY1"/>
<dbReference type="InterPro" id="IPR029016">
    <property type="entry name" value="GAF-like_dom_sf"/>
</dbReference>
<protein>
    <submittedName>
        <fullName evidence="6">Transcriptional regulator KdgR</fullName>
    </submittedName>
</protein>
<dbReference type="PROSITE" id="PS51077">
    <property type="entry name" value="HTH_ICLR"/>
    <property type="match status" value="1"/>
</dbReference>
<dbReference type="SUPFAM" id="SSF55781">
    <property type="entry name" value="GAF domain-like"/>
    <property type="match status" value="1"/>
</dbReference>
<reference evidence="6 7" key="1">
    <citation type="submission" date="2014-08" db="EMBL/GenBank/DDBJ databases">
        <authorList>
            <person name="Chen Y.-H."/>
        </authorList>
    </citation>
    <scope>NUCLEOTIDE SEQUENCE [LARGE SCALE GENOMIC DNA]</scope>
</reference>
<dbReference type="Pfam" id="PF09339">
    <property type="entry name" value="HTH_IclR"/>
    <property type="match status" value="1"/>
</dbReference>
<keyword evidence="3" id="KW-0804">Transcription</keyword>
<dbReference type="SMART" id="SM00346">
    <property type="entry name" value="HTH_ICLR"/>
    <property type="match status" value="1"/>
</dbReference>
<dbReference type="GO" id="GO:0003677">
    <property type="term" value="F:DNA binding"/>
    <property type="evidence" value="ECO:0007669"/>
    <property type="project" value="UniProtKB-KW"/>
</dbReference>
<dbReference type="InterPro" id="IPR014757">
    <property type="entry name" value="Tscrpt_reg_IclR_C"/>
</dbReference>
<keyword evidence="2" id="KW-0238">DNA-binding</keyword>
<sequence length="290" mass="32265">MPTPILYLDTGFCKFQNEISKKIEHAMSELSPKTENVAAVLKVFAVMEALVEGKKVSLADLAQRAMTSKTTAHRLLQTMVELGYVEQDAETEKYGLTLKLFSLGARSLTEQTDLLRVADQAMGKLSRVTGESVNLGILDDRDQKVVYIHKYDSAYSLSMKSTLGLRNPLHSTSLGKALLAWRDDDEIRERINKMELTKLAPRTITDPQELFAQLQMARSRGFAEEVEESEAGVRCMAAPIFNYLGKPIAALSISFPMFRFDESRKSEYVDLLRTAGLTASAGLGYQPAKN</sequence>
<keyword evidence="1" id="KW-0805">Transcription regulation</keyword>
<evidence type="ECO:0000313" key="7">
    <source>
        <dbReference type="Proteomes" id="UP000039660"/>
    </source>
</evidence>
<dbReference type="PANTHER" id="PTHR30136:SF7">
    <property type="entry name" value="HTH-TYPE TRANSCRIPTIONAL REGULATOR KDGR-RELATED"/>
    <property type="match status" value="1"/>
</dbReference>
<dbReference type="Proteomes" id="UP000039660">
    <property type="component" value="Unassembled WGS sequence"/>
</dbReference>
<name>A0A0T7GFY1_NEOGA</name>
<accession>A0A0T7GFY1</accession>
<evidence type="ECO:0000259" key="4">
    <source>
        <dbReference type="PROSITE" id="PS51077"/>
    </source>
</evidence>
<organism evidence="6 7">
    <name type="scientific">Neorhizobium galegae bv. officinalis</name>
    <dbReference type="NCBI Taxonomy" id="323656"/>
    <lineage>
        <taxon>Bacteria</taxon>
        <taxon>Pseudomonadati</taxon>
        <taxon>Pseudomonadota</taxon>
        <taxon>Alphaproteobacteria</taxon>
        <taxon>Hyphomicrobiales</taxon>
        <taxon>Rhizobiaceae</taxon>
        <taxon>Rhizobium/Agrobacterium group</taxon>
        <taxon>Neorhizobium</taxon>
    </lineage>
</organism>
<dbReference type="GO" id="GO:0003700">
    <property type="term" value="F:DNA-binding transcription factor activity"/>
    <property type="evidence" value="ECO:0007669"/>
    <property type="project" value="TreeGrafter"/>
</dbReference>
<gene>
    <name evidence="6" type="primary">kdgR</name>
    <name evidence="6" type="ORF">NGAL_HAMBI1189_12940</name>
</gene>
<dbReference type="InterPro" id="IPR036388">
    <property type="entry name" value="WH-like_DNA-bd_sf"/>
</dbReference>
<dbReference type="NCBIfam" id="NF011671">
    <property type="entry name" value="PRK15090.1"/>
    <property type="match status" value="1"/>
</dbReference>
<dbReference type="Gene3D" id="1.10.10.10">
    <property type="entry name" value="Winged helix-like DNA-binding domain superfamily/Winged helix DNA-binding domain"/>
    <property type="match status" value="1"/>
</dbReference>
<feature type="domain" description="IclR-ED" evidence="5">
    <location>
        <begin position="99"/>
        <end position="285"/>
    </location>
</feature>
<dbReference type="SUPFAM" id="SSF46785">
    <property type="entry name" value="Winged helix' DNA-binding domain"/>
    <property type="match status" value="1"/>
</dbReference>